<protein>
    <recommendedName>
        <fullName evidence="1">GIY-YIG domain-containing protein</fullName>
    </recommendedName>
</protein>
<name>A0A2X1QQM3_HAEIF</name>
<dbReference type="AlphaFoldDB" id="A0A2X1QQM3"/>
<accession>A0A2X1QQM3</accession>
<evidence type="ECO:0000259" key="1">
    <source>
        <dbReference type="PROSITE" id="PS50164"/>
    </source>
</evidence>
<evidence type="ECO:0000313" key="2">
    <source>
        <dbReference type="EMBL" id="SPX42662.1"/>
    </source>
</evidence>
<dbReference type="Proteomes" id="UP000249936">
    <property type="component" value="Unassembled WGS sequence"/>
</dbReference>
<dbReference type="InterPro" id="IPR000305">
    <property type="entry name" value="GIY-YIG_endonuc"/>
</dbReference>
<dbReference type="CDD" id="cd10440">
    <property type="entry name" value="GIY-YIG_COG3680"/>
    <property type="match status" value="1"/>
</dbReference>
<evidence type="ECO:0000313" key="3">
    <source>
        <dbReference type="Proteomes" id="UP000249936"/>
    </source>
</evidence>
<organism evidence="2 3">
    <name type="scientific">Haemophilus influenzae</name>
    <dbReference type="NCBI Taxonomy" id="727"/>
    <lineage>
        <taxon>Bacteria</taxon>
        <taxon>Pseudomonadati</taxon>
        <taxon>Pseudomonadota</taxon>
        <taxon>Gammaproteobacteria</taxon>
        <taxon>Pasteurellales</taxon>
        <taxon>Pasteurellaceae</taxon>
        <taxon>Haemophilus</taxon>
    </lineage>
</organism>
<reference evidence="2 3" key="1">
    <citation type="submission" date="2018-06" db="EMBL/GenBank/DDBJ databases">
        <authorList>
            <consortium name="Pathogen Informatics"/>
            <person name="Doyle S."/>
        </authorList>
    </citation>
    <scope>NUCLEOTIDE SEQUENCE [LARGE SCALE GENOMIC DNA]</scope>
    <source>
        <strain evidence="2 3">NCTC11872</strain>
    </source>
</reference>
<gene>
    <name evidence="2" type="ORF">NCTC11872_02302</name>
</gene>
<feature type="domain" description="GIY-YIG" evidence="1">
    <location>
        <begin position="10"/>
        <end position="61"/>
    </location>
</feature>
<proteinExistence type="predicted"/>
<dbReference type="PROSITE" id="PS50164">
    <property type="entry name" value="GIY_YIG"/>
    <property type="match status" value="1"/>
</dbReference>
<dbReference type="EMBL" id="UASK01000009">
    <property type="protein sequence ID" value="SPX42662.1"/>
    <property type="molecule type" value="Genomic_DNA"/>
</dbReference>
<sequence length="61" mass="7049">MFSTAIIEKINYYIYCLVDPRNQNIFYIGKGIGNRVFQHAQGALTCKTNENDKISLINEYT</sequence>